<dbReference type="Gene3D" id="3.40.50.1110">
    <property type="entry name" value="SGNH hydrolase"/>
    <property type="match status" value="1"/>
</dbReference>
<dbReference type="PROSITE" id="PS51257">
    <property type="entry name" value="PROKAR_LIPOPROTEIN"/>
    <property type="match status" value="1"/>
</dbReference>
<reference evidence="1 2" key="1">
    <citation type="submission" date="2016-11" db="EMBL/GenBank/DDBJ databases">
        <title>Whole genomes of Flavobacteriaceae.</title>
        <authorList>
            <person name="Stine C."/>
            <person name="Li C."/>
            <person name="Tadesse D."/>
        </authorList>
    </citation>
    <scope>NUCLEOTIDE SEQUENCE [LARGE SCALE GENOMIC DNA]</scope>
    <source>
        <strain evidence="1 2">DSM 15937</strain>
    </source>
</reference>
<dbReference type="EMBL" id="MUGV01000005">
    <property type="protein sequence ID" value="OXA81828.1"/>
    <property type="molecule type" value="Genomic_DNA"/>
</dbReference>
<dbReference type="InterPro" id="IPR036514">
    <property type="entry name" value="SGNH_hydro_sf"/>
</dbReference>
<comment type="caution">
    <text evidence="1">The sequence shown here is derived from an EMBL/GenBank/DDBJ whole genome shotgun (WGS) entry which is preliminary data.</text>
</comment>
<protein>
    <submittedName>
        <fullName evidence="1">G-D-S-L family lipolytic protein</fullName>
    </submittedName>
</protein>
<keyword evidence="2" id="KW-1185">Reference proteome</keyword>
<proteinExistence type="predicted"/>
<organism evidence="1 2">
    <name type="scientific">Flavobacterium frigidimaris</name>
    <dbReference type="NCBI Taxonomy" id="262320"/>
    <lineage>
        <taxon>Bacteria</taxon>
        <taxon>Pseudomonadati</taxon>
        <taxon>Bacteroidota</taxon>
        <taxon>Flavobacteriia</taxon>
        <taxon>Flavobacteriales</taxon>
        <taxon>Flavobacteriaceae</taxon>
        <taxon>Flavobacterium</taxon>
    </lineage>
</organism>
<evidence type="ECO:0000313" key="1">
    <source>
        <dbReference type="EMBL" id="OXA81828.1"/>
    </source>
</evidence>
<evidence type="ECO:0000313" key="2">
    <source>
        <dbReference type="Proteomes" id="UP000198382"/>
    </source>
</evidence>
<name>A0ABX4BVZ8_FLAFR</name>
<gene>
    <name evidence="1" type="ORF">B0A65_02010</name>
</gene>
<dbReference type="RefSeq" id="WP_074660273.1">
    <property type="nucleotide sequence ID" value="NZ_MUGV01000005.1"/>
</dbReference>
<dbReference type="SUPFAM" id="SSF52266">
    <property type="entry name" value="SGNH hydrolase"/>
    <property type="match status" value="2"/>
</dbReference>
<dbReference type="Proteomes" id="UP000198382">
    <property type="component" value="Unassembled WGS sequence"/>
</dbReference>
<sequence length="522" mass="53540">MIKNFKWLLLVSLTFVACNSDDDVATIVDSSDGLPLTSGTANFSKYVALGNSLTSGFSDGALFKKGQEGAYTTILAEQFKLVGGGEFKIPYTNDNIGGLLFSGQVNPAFGPRLYFNGSAPVPVAGTPTTEVINPAVVAAGPYNNTGVPGAKSFHLLSPTYGSPAGLANGTANPYYVRFAPNGTTSVLTYAMSQAPTFFSLWIGNNDVLGYATSGGDGTNPITPVSGAAGVGFDGTYAALITTLTSAGAKGVVANIPYVTSIPFFKTVPYNPLTASVLGSGNTAVGVATINALNAQLYGPLKQALTAFSAGTRINLLSTTGSNPLLIKDESLTNLSAQLTAAFTPTLGAQTAAFYGAVFGQARQATAADLVLLTTQSAIGAAPTAANSGLGVAPPAPLDKFGITYPLQDKYVLIPTEIAELATATKAFNAIIKSLADSKGLAFVDANAIMDQIDKGGIVANNFTMASTFVTGGTFSLDGVHPSPRGYAFIANKFIEAINAKYGSNLKGVDVGNYPILYPAVLP</sequence>
<accession>A0ABX4BVZ8</accession>